<protein>
    <submittedName>
        <fullName evidence="1">Uncharacterized protein</fullName>
    </submittedName>
</protein>
<dbReference type="AlphaFoldDB" id="A0A8S0QKM5"/>
<keyword evidence="2" id="KW-1185">Reference proteome</keyword>
<comment type="caution">
    <text evidence="1">The sequence shown here is derived from an EMBL/GenBank/DDBJ whole genome shotgun (WGS) entry which is preliminary data.</text>
</comment>
<organism evidence="1 2">
    <name type="scientific">Olea europaea subsp. europaea</name>
    <dbReference type="NCBI Taxonomy" id="158383"/>
    <lineage>
        <taxon>Eukaryota</taxon>
        <taxon>Viridiplantae</taxon>
        <taxon>Streptophyta</taxon>
        <taxon>Embryophyta</taxon>
        <taxon>Tracheophyta</taxon>
        <taxon>Spermatophyta</taxon>
        <taxon>Magnoliopsida</taxon>
        <taxon>eudicotyledons</taxon>
        <taxon>Gunneridae</taxon>
        <taxon>Pentapetalae</taxon>
        <taxon>asterids</taxon>
        <taxon>lamiids</taxon>
        <taxon>Lamiales</taxon>
        <taxon>Oleaceae</taxon>
        <taxon>Oleeae</taxon>
        <taxon>Olea</taxon>
    </lineage>
</organism>
<accession>A0A8S0QKM5</accession>
<name>A0A8S0QKM5_OLEEU</name>
<dbReference type="Gramene" id="OE9A091713T1">
    <property type="protein sequence ID" value="OE9A091713C1"/>
    <property type="gene ID" value="OE9A091713"/>
</dbReference>
<proteinExistence type="predicted"/>
<sequence length="202" mass="21756">MQPDFQAFLGSLWARCVGHVQDAAILLGISGQFLGHGVQALSGTCSDHGRGEGHVKDRARFSSGAWCAGNVRDASRSQKGCNLISRHLYAVCEHGVPAISKTCSYRGREQPDFQAFLGIFWDSMSRPCQGRVMATVGMEPDFQAILGSFWDTASKACPGCSHVQDTAGTHPDFHVFLGNFFDTVSRQFSGRVGAAAGMQPNL</sequence>
<gene>
    <name evidence="1" type="ORF">OLEA9_A091713</name>
</gene>
<dbReference type="Proteomes" id="UP000594638">
    <property type="component" value="Unassembled WGS sequence"/>
</dbReference>
<evidence type="ECO:0000313" key="2">
    <source>
        <dbReference type="Proteomes" id="UP000594638"/>
    </source>
</evidence>
<dbReference type="EMBL" id="CACTIH010001869">
    <property type="protein sequence ID" value="CAA2966814.1"/>
    <property type="molecule type" value="Genomic_DNA"/>
</dbReference>
<evidence type="ECO:0000313" key="1">
    <source>
        <dbReference type="EMBL" id="CAA2966814.1"/>
    </source>
</evidence>
<reference evidence="1 2" key="1">
    <citation type="submission" date="2019-12" db="EMBL/GenBank/DDBJ databases">
        <authorList>
            <person name="Alioto T."/>
            <person name="Alioto T."/>
            <person name="Gomez Garrido J."/>
        </authorList>
    </citation>
    <scope>NUCLEOTIDE SEQUENCE [LARGE SCALE GENOMIC DNA]</scope>
</reference>